<dbReference type="OrthoDB" id="9800322at2"/>
<protein>
    <submittedName>
        <fullName evidence="2">Glyoxalase</fullName>
    </submittedName>
</protein>
<accession>A0A3B0CYZ0</accession>
<keyword evidence="3" id="KW-1185">Reference proteome</keyword>
<dbReference type="RefSeq" id="WP_120745513.1">
    <property type="nucleotide sequence ID" value="NZ_RBAH01000001.1"/>
</dbReference>
<gene>
    <name evidence="2" type="ORF">D7M11_02285</name>
</gene>
<organism evidence="2 3">
    <name type="scientific">Paenibacillus ginsengarvi</name>
    <dbReference type="NCBI Taxonomy" id="400777"/>
    <lineage>
        <taxon>Bacteria</taxon>
        <taxon>Bacillati</taxon>
        <taxon>Bacillota</taxon>
        <taxon>Bacilli</taxon>
        <taxon>Bacillales</taxon>
        <taxon>Paenibacillaceae</taxon>
        <taxon>Paenibacillus</taxon>
    </lineage>
</organism>
<feature type="domain" description="VOC" evidence="1">
    <location>
        <begin position="6"/>
        <end position="124"/>
    </location>
</feature>
<dbReference type="SUPFAM" id="SSF54593">
    <property type="entry name" value="Glyoxalase/Bleomycin resistance protein/Dihydroxybiphenyl dioxygenase"/>
    <property type="match status" value="1"/>
</dbReference>
<sequence>MIEFERLHHISLVVRDLERAKRFYSDVLHFQEIERPPFKSKGTWYAIGDHQLHLIENPNGETLRKSDIDSGDGHFAVWVKSYKQTVEWLDQANVPYQARPQSVAGFTQIYIIDPDHNVIEFDAAYNS</sequence>
<dbReference type="InterPro" id="IPR050383">
    <property type="entry name" value="GlyoxalaseI/FosfomycinResist"/>
</dbReference>
<name>A0A3B0CYZ0_9BACL</name>
<proteinExistence type="predicted"/>
<comment type="caution">
    <text evidence="2">The sequence shown here is derived from an EMBL/GenBank/DDBJ whole genome shotgun (WGS) entry which is preliminary data.</text>
</comment>
<dbReference type="InterPro" id="IPR037523">
    <property type="entry name" value="VOC_core"/>
</dbReference>
<evidence type="ECO:0000313" key="2">
    <source>
        <dbReference type="EMBL" id="RKN86806.1"/>
    </source>
</evidence>
<evidence type="ECO:0000259" key="1">
    <source>
        <dbReference type="PROSITE" id="PS51819"/>
    </source>
</evidence>
<dbReference type="PROSITE" id="PS51819">
    <property type="entry name" value="VOC"/>
    <property type="match status" value="1"/>
</dbReference>
<dbReference type="AlphaFoldDB" id="A0A3B0CYZ0"/>
<dbReference type="Gene3D" id="3.10.180.10">
    <property type="entry name" value="2,3-Dihydroxybiphenyl 1,2-Dioxygenase, domain 1"/>
    <property type="match status" value="1"/>
</dbReference>
<dbReference type="InterPro" id="IPR004360">
    <property type="entry name" value="Glyas_Fos-R_dOase_dom"/>
</dbReference>
<dbReference type="EMBL" id="RBAH01000001">
    <property type="protein sequence ID" value="RKN86806.1"/>
    <property type="molecule type" value="Genomic_DNA"/>
</dbReference>
<evidence type="ECO:0000313" key="3">
    <source>
        <dbReference type="Proteomes" id="UP000282311"/>
    </source>
</evidence>
<dbReference type="Pfam" id="PF00903">
    <property type="entry name" value="Glyoxalase"/>
    <property type="match status" value="1"/>
</dbReference>
<dbReference type="Proteomes" id="UP000282311">
    <property type="component" value="Unassembled WGS sequence"/>
</dbReference>
<dbReference type="PANTHER" id="PTHR21366">
    <property type="entry name" value="GLYOXALASE FAMILY PROTEIN"/>
    <property type="match status" value="1"/>
</dbReference>
<reference evidence="2 3" key="1">
    <citation type="journal article" date="2007" name="Int. J. Syst. Evol. Microbiol.">
        <title>Paenibacillus ginsengarvi sp. nov., isolated from soil from ginseng cultivation.</title>
        <authorList>
            <person name="Yoon M.H."/>
            <person name="Ten L.N."/>
            <person name="Im W.T."/>
        </authorList>
    </citation>
    <scope>NUCLEOTIDE SEQUENCE [LARGE SCALE GENOMIC DNA]</scope>
    <source>
        <strain evidence="2 3">KCTC 13059</strain>
    </source>
</reference>
<dbReference type="InterPro" id="IPR029068">
    <property type="entry name" value="Glyas_Bleomycin-R_OHBP_Dase"/>
</dbReference>